<keyword evidence="2" id="KW-1185">Reference proteome</keyword>
<name>A0A2K9NBP8_9PROT</name>
<organism evidence="1 2">
    <name type="scientific">Niveispirillum cyanobacteriorum</name>
    <dbReference type="NCBI Taxonomy" id="1612173"/>
    <lineage>
        <taxon>Bacteria</taxon>
        <taxon>Pseudomonadati</taxon>
        <taxon>Pseudomonadota</taxon>
        <taxon>Alphaproteobacteria</taxon>
        <taxon>Rhodospirillales</taxon>
        <taxon>Azospirillaceae</taxon>
        <taxon>Niveispirillum</taxon>
    </lineage>
</organism>
<dbReference type="KEGG" id="ncb:C0V82_09880"/>
<reference evidence="1 2" key="1">
    <citation type="submission" date="2017-12" db="EMBL/GenBank/DDBJ databases">
        <title>Genomes of bacteria within cyanobacterial aggregates.</title>
        <authorList>
            <person name="Cai H."/>
        </authorList>
    </citation>
    <scope>NUCLEOTIDE SEQUENCE [LARGE SCALE GENOMIC DNA]</scope>
    <source>
        <strain evidence="1 2">TH16</strain>
    </source>
</reference>
<dbReference type="Proteomes" id="UP000234752">
    <property type="component" value="Chromosome eg_1"/>
</dbReference>
<proteinExistence type="predicted"/>
<dbReference type="RefSeq" id="WP_102112192.1">
    <property type="nucleotide sequence ID" value="NZ_BMGN01000002.1"/>
</dbReference>
<dbReference type="OrthoDB" id="4868247at2"/>
<sequence length="163" mass="17610">MRKEMLLRVALLLLPTLVLAGWALSLPLLRAAEPMMRVRLAGFDPRDLLRGHYLLARLDIAGLQPGRSGAGDCVCLTPGGADGRPGFIPLPACTPDVLSSCAYPLADPGRELRLYQSQERAVRLEALLRDAKVRVDVAVRFDGKGGIALEDVQVDGKSLPETE</sequence>
<accession>A0A2K9NBP8</accession>
<evidence type="ECO:0000313" key="2">
    <source>
        <dbReference type="Proteomes" id="UP000234752"/>
    </source>
</evidence>
<evidence type="ECO:0000313" key="1">
    <source>
        <dbReference type="EMBL" id="AUN30509.1"/>
    </source>
</evidence>
<protein>
    <submittedName>
        <fullName evidence="1">Uncharacterized protein</fullName>
    </submittedName>
</protein>
<dbReference type="AlphaFoldDB" id="A0A2K9NBP8"/>
<dbReference type="EMBL" id="CP025611">
    <property type="protein sequence ID" value="AUN30509.1"/>
    <property type="molecule type" value="Genomic_DNA"/>
</dbReference>
<gene>
    <name evidence="1" type="ORF">C0V82_09880</name>
</gene>